<dbReference type="EMBL" id="VHLH01000028">
    <property type="protein sequence ID" value="TPW26594.1"/>
    <property type="molecule type" value="Genomic_DNA"/>
</dbReference>
<name>A0A506U0T6_9HYPH</name>
<dbReference type="InterPro" id="IPR036986">
    <property type="entry name" value="S4_RNA-bd_sf"/>
</dbReference>
<evidence type="ECO:0000256" key="1">
    <source>
        <dbReference type="ARBA" id="ARBA00000073"/>
    </source>
</evidence>
<sequence length="584" mass="62435">MTKNDDSGRGKPASRGRGGAPGRPGAGGKPRGKPFASRPAGGKPRAVKPAGEERAQRGGKAHARPPRKDGASARKPRESVPETVEADGTPVRIAKMMARAGVASRRDAERMIGEGRVAVNGATLDSPAVTVTRSDTVTLDGEAIAAAERTRLWLYHKPAGLVSTNSDPEGRPTVFDRLPADLPRVLSVGRLDIATEGLLLLTNDGGLARVLELPSTGWLRRYRVRAHGDIDQPALDALKEGIVVNGVIYGAIEAVLERRQGSNVWLSMGLREGKNREIKNVLGALGLAVNRLIRISYGPFQLADLAQGEAREIRGRMLRDQLGPRLIREAGADFDAPVHEREADGRLVEPQKPSRRASDDAGKAERSAPPARRSAREDRDDRREKARDRLDTRPAREEKGPPKRKLGNRNRASNVWMAPGARPVAPKKAAAAAQEEGAIGTGKRSPAAGRTGKAAHGAAKPERPFKATGNRDRKPTASTAKPSHRSRPDDDRRPTHAAPGKGKEAPEGARGERRAGRDEATGKAPSHRRDGAKGADRKGPATGPNGKSGRLKAAASRGERKPENAAAKRDKPKGRGGRDADRRR</sequence>
<dbReference type="SMART" id="SM00363">
    <property type="entry name" value="S4"/>
    <property type="match status" value="1"/>
</dbReference>
<dbReference type="Gene3D" id="3.30.70.1560">
    <property type="entry name" value="Alpha-L RNA-binding motif"/>
    <property type="match status" value="1"/>
</dbReference>
<feature type="compositionally biased region" description="Basic and acidic residues" evidence="7">
    <location>
        <begin position="356"/>
        <end position="366"/>
    </location>
</feature>
<organism evidence="9 10">
    <name type="scientific">Pararhizobium mangrovi</name>
    <dbReference type="NCBI Taxonomy" id="2590452"/>
    <lineage>
        <taxon>Bacteria</taxon>
        <taxon>Pseudomonadati</taxon>
        <taxon>Pseudomonadota</taxon>
        <taxon>Alphaproteobacteria</taxon>
        <taxon>Hyphomicrobiales</taxon>
        <taxon>Rhizobiaceae</taxon>
        <taxon>Rhizobium/Agrobacterium group</taxon>
        <taxon>Pararhizobium</taxon>
    </lineage>
</organism>
<evidence type="ECO:0000256" key="3">
    <source>
        <dbReference type="ARBA" id="ARBA00022884"/>
    </source>
</evidence>
<evidence type="ECO:0000256" key="5">
    <source>
        <dbReference type="PROSITE-ProRule" id="PRU00182"/>
    </source>
</evidence>
<dbReference type="Gene3D" id="3.30.70.580">
    <property type="entry name" value="Pseudouridine synthase I, catalytic domain, N-terminal subdomain"/>
    <property type="match status" value="1"/>
</dbReference>
<dbReference type="InterPro" id="IPR042092">
    <property type="entry name" value="PsdUridine_s_RsuA/RluB/E/F_cat"/>
</dbReference>
<feature type="domain" description="RNA-binding S4" evidence="8">
    <location>
        <begin position="91"/>
        <end position="148"/>
    </location>
</feature>
<dbReference type="Gene3D" id="3.10.290.10">
    <property type="entry name" value="RNA-binding S4 domain"/>
    <property type="match status" value="1"/>
</dbReference>
<feature type="region of interest" description="Disordered" evidence="7">
    <location>
        <begin position="1"/>
        <end position="91"/>
    </location>
</feature>
<comment type="caution">
    <text evidence="9">The sequence shown here is derived from an EMBL/GenBank/DDBJ whole genome shotgun (WGS) entry which is preliminary data.</text>
</comment>
<feature type="compositionally biased region" description="Gly residues" evidence="7">
    <location>
        <begin position="16"/>
        <end position="29"/>
    </location>
</feature>
<dbReference type="RefSeq" id="WP_141167720.1">
    <property type="nucleotide sequence ID" value="NZ_VHLH01000028.1"/>
</dbReference>
<dbReference type="PANTHER" id="PTHR47683:SF3">
    <property type="entry name" value="RIBOSOMAL LARGE SUBUNIT PSEUDOURIDINE SYNTHASE B"/>
    <property type="match status" value="1"/>
</dbReference>
<evidence type="ECO:0000313" key="9">
    <source>
        <dbReference type="EMBL" id="TPW26594.1"/>
    </source>
</evidence>
<dbReference type="InterPro" id="IPR006145">
    <property type="entry name" value="PsdUridine_synth_RsuA/RluA"/>
</dbReference>
<dbReference type="InterPro" id="IPR002942">
    <property type="entry name" value="S4_RNA-bd"/>
</dbReference>
<dbReference type="Pfam" id="PF00849">
    <property type="entry name" value="PseudoU_synth_2"/>
    <property type="match status" value="1"/>
</dbReference>
<evidence type="ECO:0000259" key="8">
    <source>
        <dbReference type="SMART" id="SM00363"/>
    </source>
</evidence>
<keyword evidence="4 6" id="KW-0413">Isomerase</keyword>
<gene>
    <name evidence="9" type="ORF">FJU11_14130</name>
</gene>
<feature type="compositionally biased region" description="Basic and acidic residues" evidence="7">
    <location>
        <begin position="501"/>
        <end position="539"/>
    </location>
</feature>
<dbReference type="CDD" id="cd00165">
    <property type="entry name" value="S4"/>
    <property type="match status" value="1"/>
</dbReference>
<dbReference type="PROSITE" id="PS50889">
    <property type="entry name" value="S4"/>
    <property type="match status" value="1"/>
</dbReference>
<dbReference type="GO" id="GO:0003723">
    <property type="term" value="F:RNA binding"/>
    <property type="evidence" value="ECO:0007669"/>
    <property type="project" value="UniProtKB-KW"/>
</dbReference>
<evidence type="ECO:0000256" key="2">
    <source>
        <dbReference type="ARBA" id="ARBA00008348"/>
    </source>
</evidence>
<feature type="compositionally biased region" description="Low complexity" evidence="7">
    <location>
        <begin position="418"/>
        <end position="438"/>
    </location>
</feature>
<feature type="compositionally biased region" description="Basic and acidic residues" evidence="7">
    <location>
        <begin position="374"/>
        <end position="401"/>
    </location>
</feature>
<feature type="compositionally biased region" description="Basic and acidic residues" evidence="7">
    <location>
        <begin position="557"/>
        <end position="569"/>
    </location>
</feature>
<comment type="catalytic activity">
    <reaction evidence="1">
        <text>a uridine in RNA = a pseudouridine in RNA</text>
        <dbReference type="Rhea" id="RHEA:48348"/>
        <dbReference type="Rhea" id="RHEA-COMP:12068"/>
        <dbReference type="Rhea" id="RHEA-COMP:12069"/>
        <dbReference type="ChEBI" id="CHEBI:65314"/>
        <dbReference type="ChEBI" id="CHEBI:65315"/>
    </reaction>
</comment>
<dbReference type="SUPFAM" id="SSF55174">
    <property type="entry name" value="Alpha-L RNA-binding motif"/>
    <property type="match status" value="1"/>
</dbReference>
<evidence type="ECO:0000256" key="7">
    <source>
        <dbReference type="SAM" id="MobiDB-lite"/>
    </source>
</evidence>
<dbReference type="Proteomes" id="UP000320314">
    <property type="component" value="Unassembled WGS sequence"/>
</dbReference>
<dbReference type="Pfam" id="PF01479">
    <property type="entry name" value="S4"/>
    <property type="match status" value="1"/>
</dbReference>
<dbReference type="NCBIfam" id="TIGR00093">
    <property type="entry name" value="pseudouridine synthase"/>
    <property type="match status" value="1"/>
</dbReference>
<dbReference type="InterPro" id="IPR018496">
    <property type="entry name" value="PsdUridine_synth_RsuA/RluB_CS"/>
</dbReference>
<reference evidence="9 10" key="1">
    <citation type="submission" date="2019-06" db="EMBL/GenBank/DDBJ databases">
        <authorList>
            <person name="Li M."/>
        </authorList>
    </citation>
    <scope>NUCLEOTIDE SEQUENCE [LARGE SCALE GENOMIC DNA]</scope>
    <source>
        <strain evidence="9 10">BGMRC6574</strain>
    </source>
</reference>
<dbReference type="AlphaFoldDB" id="A0A506U0T6"/>
<protein>
    <recommendedName>
        <fullName evidence="6">Pseudouridine synthase</fullName>
        <ecNumber evidence="6">5.4.99.-</ecNumber>
    </recommendedName>
</protein>
<feature type="compositionally biased region" description="Basic and acidic residues" evidence="7">
    <location>
        <begin position="459"/>
        <end position="475"/>
    </location>
</feature>
<dbReference type="GO" id="GO:0000455">
    <property type="term" value="P:enzyme-directed rRNA pseudouridine synthesis"/>
    <property type="evidence" value="ECO:0007669"/>
    <property type="project" value="UniProtKB-ARBA"/>
</dbReference>
<feature type="compositionally biased region" description="Basic and acidic residues" evidence="7">
    <location>
        <begin position="340"/>
        <end position="349"/>
    </location>
</feature>
<dbReference type="PANTHER" id="PTHR47683">
    <property type="entry name" value="PSEUDOURIDINE SYNTHASE FAMILY PROTEIN-RELATED"/>
    <property type="match status" value="1"/>
</dbReference>
<evidence type="ECO:0000256" key="4">
    <source>
        <dbReference type="ARBA" id="ARBA00023235"/>
    </source>
</evidence>
<proteinExistence type="inferred from homology"/>
<accession>A0A506U0T6</accession>
<dbReference type="InterPro" id="IPR050343">
    <property type="entry name" value="RsuA_PseudoU_synthase"/>
</dbReference>
<dbReference type="EC" id="5.4.99.-" evidence="6"/>
<dbReference type="InterPro" id="IPR020103">
    <property type="entry name" value="PsdUridine_synth_cat_dom_sf"/>
</dbReference>
<keyword evidence="3 5" id="KW-0694">RNA-binding</keyword>
<dbReference type="OrthoDB" id="9807213at2"/>
<feature type="compositionally biased region" description="Basic and acidic residues" evidence="7">
    <location>
        <begin position="66"/>
        <end position="80"/>
    </location>
</feature>
<dbReference type="PROSITE" id="PS01149">
    <property type="entry name" value="PSI_RSU"/>
    <property type="match status" value="1"/>
</dbReference>
<comment type="similarity">
    <text evidence="2 6">Belongs to the pseudouridine synthase RsuA family.</text>
</comment>
<evidence type="ECO:0000256" key="6">
    <source>
        <dbReference type="RuleBase" id="RU003887"/>
    </source>
</evidence>
<dbReference type="InterPro" id="IPR020094">
    <property type="entry name" value="TruA/RsuA/RluB/E/F_N"/>
</dbReference>
<dbReference type="InterPro" id="IPR000748">
    <property type="entry name" value="PsdUridine_synth_RsuA/RluB/E/F"/>
</dbReference>
<keyword evidence="10" id="KW-1185">Reference proteome</keyword>
<feature type="region of interest" description="Disordered" evidence="7">
    <location>
        <begin position="340"/>
        <end position="584"/>
    </location>
</feature>
<dbReference type="GO" id="GO:0120159">
    <property type="term" value="F:rRNA pseudouridine synthase activity"/>
    <property type="evidence" value="ECO:0007669"/>
    <property type="project" value="UniProtKB-ARBA"/>
</dbReference>
<dbReference type="SUPFAM" id="SSF55120">
    <property type="entry name" value="Pseudouridine synthase"/>
    <property type="match status" value="1"/>
</dbReference>
<evidence type="ECO:0000313" key="10">
    <source>
        <dbReference type="Proteomes" id="UP000320314"/>
    </source>
</evidence>